<evidence type="ECO:0000313" key="10">
    <source>
        <dbReference type="Proteomes" id="UP000017819"/>
    </source>
</evidence>
<feature type="transmembrane region" description="Helical" evidence="7">
    <location>
        <begin position="278"/>
        <end position="300"/>
    </location>
</feature>
<name>V4RGU7_9HYPH</name>
<feature type="transmembrane region" description="Helical" evidence="7">
    <location>
        <begin position="9"/>
        <end position="30"/>
    </location>
</feature>
<dbReference type="InterPro" id="IPR000515">
    <property type="entry name" value="MetI-like"/>
</dbReference>
<dbReference type="Proteomes" id="UP000017819">
    <property type="component" value="Unassembled WGS sequence"/>
</dbReference>
<dbReference type="OrthoDB" id="9778910at2"/>
<comment type="caution">
    <text evidence="9">The sequence shown here is derived from an EMBL/GenBank/DDBJ whole genome shotgun (WGS) entry which is preliminary data.</text>
</comment>
<dbReference type="CDD" id="cd06261">
    <property type="entry name" value="TM_PBP2"/>
    <property type="match status" value="1"/>
</dbReference>
<organism evidence="9 10">
    <name type="scientific">Lutibaculum baratangense AMV1</name>
    <dbReference type="NCBI Taxonomy" id="631454"/>
    <lineage>
        <taxon>Bacteria</taxon>
        <taxon>Pseudomonadati</taxon>
        <taxon>Pseudomonadota</taxon>
        <taxon>Alphaproteobacteria</taxon>
        <taxon>Hyphomicrobiales</taxon>
        <taxon>Tepidamorphaceae</taxon>
        <taxon>Lutibaculum</taxon>
    </lineage>
</organism>
<dbReference type="Gene3D" id="1.10.3720.10">
    <property type="entry name" value="MetI-like"/>
    <property type="match status" value="1"/>
</dbReference>
<keyword evidence="3" id="KW-1003">Cell membrane</keyword>
<dbReference type="GO" id="GO:0005886">
    <property type="term" value="C:plasma membrane"/>
    <property type="evidence" value="ECO:0007669"/>
    <property type="project" value="UniProtKB-SubCell"/>
</dbReference>
<gene>
    <name evidence="9" type="ORF">N177_2428</name>
</gene>
<keyword evidence="4 7" id="KW-0812">Transmembrane</keyword>
<dbReference type="Pfam" id="PF00528">
    <property type="entry name" value="BPD_transp_1"/>
    <property type="match status" value="1"/>
</dbReference>
<keyword evidence="2 7" id="KW-0813">Transport</keyword>
<evidence type="ECO:0000256" key="6">
    <source>
        <dbReference type="ARBA" id="ARBA00023136"/>
    </source>
</evidence>
<reference evidence="9 10" key="1">
    <citation type="journal article" date="2014" name="Genome Announc.">
        <title>Draft Genome Sequence of Lutibaculum baratangense Strain AMV1T, Isolated from a Mud Volcano in Andamans, India.</title>
        <authorList>
            <person name="Singh A."/>
            <person name="Sreenivas A."/>
            <person name="Sathyanarayana Reddy G."/>
            <person name="Pinnaka A.K."/>
            <person name="Shivaji S."/>
        </authorList>
    </citation>
    <scope>NUCLEOTIDE SEQUENCE [LARGE SCALE GENOMIC DNA]</scope>
    <source>
        <strain evidence="9 10">AMV1</strain>
    </source>
</reference>
<sequence>MSVLIAKRLVAFVLTLLATSLVVFTVMRVLPGDPAAIILGTGAREDTLLALRQQMGLDRSFVAQYLAWTGGVLIGDFGTSYTYAVPVSQLVAERLSVSLPLAVFAILLSTAIAIPCGVVAASRRGRAGDLGISAAAQLGVAVPNFWLAMLLVLVFAVGMGIFPAGGFPGWEAGLRPSLKALVLPSVALALPQAAILTRVTRSAVLETLGEDHVRTARAKGLTRRAALWRHAVPNALIPVVTILGLQFSFLLAGTIVIENVFYLPGIGRLLFQAIAQRDLIVVQSLVVLIAAAVVVVNFLVDLAYLAIDPRLRTGSGDVD</sequence>
<evidence type="ECO:0000256" key="3">
    <source>
        <dbReference type="ARBA" id="ARBA00022475"/>
    </source>
</evidence>
<accession>V4RGU7</accession>
<comment type="subcellular location">
    <subcellularLocation>
        <location evidence="1 7">Cell membrane</location>
        <topology evidence="1 7">Multi-pass membrane protein</topology>
    </subcellularLocation>
</comment>
<feature type="transmembrane region" description="Helical" evidence="7">
    <location>
        <begin position="97"/>
        <end position="121"/>
    </location>
</feature>
<evidence type="ECO:0000256" key="1">
    <source>
        <dbReference type="ARBA" id="ARBA00004651"/>
    </source>
</evidence>
<dbReference type="PANTHER" id="PTHR43163">
    <property type="entry name" value="DIPEPTIDE TRANSPORT SYSTEM PERMEASE PROTEIN DPPB-RELATED"/>
    <property type="match status" value="1"/>
</dbReference>
<dbReference type="RefSeq" id="WP_023432557.1">
    <property type="nucleotide sequence ID" value="NZ_AWXZ01000031.1"/>
</dbReference>
<dbReference type="GO" id="GO:0071916">
    <property type="term" value="F:dipeptide transmembrane transporter activity"/>
    <property type="evidence" value="ECO:0007669"/>
    <property type="project" value="TreeGrafter"/>
</dbReference>
<dbReference type="STRING" id="631454.N177_2428"/>
<evidence type="ECO:0000259" key="8">
    <source>
        <dbReference type="PROSITE" id="PS50928"/>
    </source>
</evidence>
<dbReference type="EMBL" id="AWXZ01000031">
    <property type="protein sequence ID" value="ESR24594.1"/>
    <property type="molecule type" value="Genomic_DNA"/>
</dbReference>
<evidence type="ECO:0000256" key="7">
    <source>
        <dbReference type="RuleBase" id="RU363032"/>
    </source>
</evidence>
<dbReference type="PROSITE" id="PS50928">
    <property type="entry name" value="ABC_TM1"/>
    <property type="match status" value="1"/>
</dbReference>
<dbReference type="PATRIC" id="fig|631454.5.peg.2397"/>
<dbReference type="PANTHER" id="PTHR43163:SF6">
    <property type="entry name" value="DIPEPTIDE TRANSPORT SYSTEM PERMEASE PROTEIN DPPB-RELATED"/>
    <property type="match status" value="1"/>
</dbReference>
<keyword evidence="6 7" id="KW-0472">Membrane</keyword>
<evidence type="ECO:0000256" key="2">
    <source>
        <dbReference type="ARBA" id="ARBA00022448"/>
    </source>
</evidence>
<proteinExistence type="inferred from homology"/>
<dbReference type="Pfam" id="PF19300">
    <property type="entry name" value="BPD_transp_1_N"/>
    <property type="match status" value="1"/>
</dbReference>
<dbReference type="eggNOG" id="COG0601">
    <property type="taxonomic scope" value="Bacteria"/>
</dbReference>
<comment type="similarity">
    <text evidence="7">Belongs to the binding-protein-dependent transport system permease family.</text>
</comment>
<dbReference type="InterPro" id="IPR045621">
    <property type="entry name" value="BPD_transp_1_N"/>
</dbReference>
<dbReference type="SUPFAM" id="SSF161098">
    <property type="entry name" value="MetI-like"/>
    <property type="match status" value="1"/>
</dbReference>
<keyword evidence="5 7" id="KW-1133">Transmembrane helix</keyword>
<evidence type="ECO:0000256" key="5">
    <source>
        <dbReference type="ARBA" id="ARBA00022989"/>
    </source>
</evidence>
<dbReference type="AlphaFoldDB" id="V4RGU7"/>
<feature type="domain" description="ABC transmembrane type-1" evidence="8">
    <location>
        <begin position="95"/>
        <end position="300"/>
    </location>
</feature>
<evidence type="ECO:0000256" key="4">
    <source>
        <dbReference type="ARBA" id="ARBA00022692"/>
    </source>
</evidence>
<dbReference type="InterPro" id="IPR035906">
    <property type="entry name" value="MetI-like_sf"/>
</dbReference>
<keyword evidence="10" id="KW-1185">Reference proteome</keyword>
<evidence type="ECO:0000313" key="9">
    <source>
        <dbReference type="EMBL" id="ESR24594.1"/>
    </source>
</evidence>
<feature type="transmembrane region" description="Helical" evidence="7">
    <location>
        <begin position="145"/>
        <end position="168"/>
    </location>
</feature>
<protein>
    <submittedName>
        <fullName evidence="9">Dipeptide transport system permease protein DppB</fullName>
    </submittedName>
</protein>
<feature type="transmembrane region" description="Helical" evidence="7">
    <location>
        <begin position="65"/>
        <end position="85"/>
    </location>
</feature>